<dbReference type="Proteomes" id="UP000051836">
    <property type="component" value="Unassembled WGS sequence"/>
</dbReference>
<keyword evidence="3" id="KW-1185">Reference proteome</keyword>
<gene>
    <name evidence="2" type="ORF">AAES_143415</name>
</gene>
<feature type="compositionally biased region" description="Basic and acidic residues" evidence="1">
    <location>
        <begin position="157"/>
        <end position="166"/>
    </location>
</feature>
<evidence type="ECO:0000313" key="2">
    <source>
        <dbReference type="EMBL" id="KQK75629.1"/>
    </source>
</evidence>
<comment type="caution">
    <text evidence="2">The sequence shown here is derived from an EMBL/GenBank/DDBJ whole genome shotgun (WGS) entry which is preliminary data.</text>
</comment>
<proteinExistence type="predicted"/>
<sequence>MANSSHRITWIRQSPAGLLRSSIMDQNHPPMLGMLSKQPTGCYSNPQFSRTTNAPAGPDLDFHANPDRNVQLFPKGSDLGVSDKYNINNLHRVGKRQDSGKGNWWLFFPISIDGDEPEEPGTLQGGSGALSCRMETQSDPLLLATGNGIDGGGQRQAAEHKGASKH</sequence>
<accession>A0A0Q3LYP7</accession>
<protein>
    <submittedName>
        <fullName evidence="2">Uncharacterized protein</fullName>
    </submittedName>
</protein>
<feature type="region of interest" description="Disordered" evidence="1">
    <location>
        <begin position="142"/>
        <end position="166"/>
    </location>
</feature>
<dbReference type="AlphaFoldDB" id="A0A0Q3LYP7"/>
<name>A0A0Q3LYP7_AMAAE</name>
<evidence type="ECO:0000256" key="1">
    <source>
        <dbReference type="SAM" id="MobiDB-lite"/>
    </source>
</evidence>
<organism evidence="2 3">
    <name type="scientific">Amazona aestiva</name>
    <name type="common">Blue-fronted Amazon parrot</name>
    <dbReference type="NCBI Taxonomy" id="12930"/>
    <lineage>
        <taxon>Eukaryota</taxon>
        <taxon>Metazoa</taxon>
        <taxon>Chordata</taxon>
        <taxon>Craniata</taxon>
        <taxon>Vertebrata</taxon>
        <taxon>Euteleostomi</taxon>
        <taxon>Archelosauria</taxon>
        <taxon>Archosauria</taxon>
        <taxon>Dinosauria</taxon>
        <taxon>Saurischia</taxon>
        <taxon>Theropoda</taxon>
        <taxon>Coelurosauria</taxon>
        <taxon>Aves</taxon>
        <taxon>Neognathae</taxon>
        <taxon>Neoaves</taxon>
        <taxon>Telluraves</taxon>
        <taxon>Australaves</taxon>
        <taxon>Psittaciformes</taxon>
        <taxon>Psittacidae</taxon>
        <taxon>Amazona</taxon>
    </lineage>
</organism>
<evidence type="ECO:0000313" key="3">
    <source>
        <dbReference type="Proteomes" id="UP000051836"/>
    </source>
</evidence>
<dbReference type="EMBL" id="LMAW01002920">
    <property type="protein sequence ID" value="KQK75629.1"/>
    <property type="molecule type" value="Genomic_DNA"/>
</dbReference>
<reference evidence="2 3" key="1">
    <citation type="submission" date="2015-10" db="EMBL/GenBank/DDBJ databases">
        <authorList>
            <person name="Gilbert D.G."/>
        </authorList>
    </citation>
    <scope>NUCLEOTIDE SEQUENCE [LARGE SCALE GENOMIC DNA]</scope>
    <source>
        <strain evidence="2">FVVF132</strain>
    </source>
</reference>